<organism evidence="2 3">
    <name type="scientific">Candidatus Ozemobacter sibiricus</name>
    <dbReference type="NCBI Taxonomy" id="2268124"/>
    <lineage>
        <taxon>Bacteria</taxon>
        <taxon>Candidatus Ozemobacteria</taxon>
        <taxon>Candidatus Ozemobacterales</taxon>
        <taxon>Candidatus Ozemobacteraceae</taxon>
        <taxon>Candidatus Ozemobacter</taxon>
    </lineage>
</organism>
<evidence type="ECO:0000313" key="3">
    <source>
        <dbReference type="Proteomes" id="UP000252355"/>
    </source>
</evidence>
<accession>A0A367ZM62</accession>
<comment type="caution">
    <text evidence="2">The sequence shown here is derived from an EMBL/GenBank/DDBJ whole genome shotgun (WGS) entry which is preliminary data.</text>
</comment>
<feature type="domain" description="DUF7768" evidence="1">
    <location>
        <begin position="1"/>
        <end position="70"/>
    </location>
</feature>
<dbReference type="EMBL" id="QOQW01000015">
    <property type="protein sequence ID" value="RCK79215.1"/>
    <property type="molecule type" value="Genomic_DNA"/>
</dbReference>
<dbReference type="Gene3D" id="3.40.50.10400">
    <property type="entry name" value="Hypothetical protein PA1492"/>
    <property type="match status" value="1"/>
</dbReference>
<dbReference type="Proteomes" id="UP000252355">
    <property type="component" value="Unassembled WGS sequence"/>
</dbReference>
<dbReference type="Pfam" id="PF24963">
    <property type="entry name" value="DUF7768"/>
    <property type="match status" value="1"/>
</dbReference>
<dbReference type="InterPro" id="IPR056670">
    <property type="entry name" value="DUF7768"/>
</dbReference>
<gene>
    <name evidence="2" type="ORF">OZSIB_0329</name>
</gene>
<reference evidence="2 3" key="1">
    <citation type="submission" date="2018-05" db="EMBL/GenBank/DDBJ databases">
        <title>A metagenomic window into the 2 km-deep terrestrial subsurface aquifer revealed taxonomically and functionally diverse microbial community comprising novel uncultured bacterial lineages.</title>
        <authorList>
            <person name="Kadnikov V.V."/>
            <person name="Mardanov A.V."/>
            <person name="Beletsky A.V."/>
            <person name="Banks D."/>
            <person name="Pimenov N.V."/>
            <person name="Frank Y.A."/>
            <person name="Karnachuk O.V."/>
            <person name="Ravin N.V."/>
        </authorList>
    </citation>
    <scope>NUCLEOTIDE SEQUENCE [LARGE SCALE GENOMIC DNA]</scope>
    <source>
        <strain evidence="2">BY5</strain>
    </source>
</reference>
<dbReference type="AlphaFoldDB" id="A0A367ZM62"/>
<protein>
    <recommendedName>
        <fullName evidence="1">DUF7768 domain-containing protein</fullName>
    </recommendedName>
</protein>
<name>A0A367ZM62_9BACT</name>
<proteinExistence type="predicted"/>
<evidence type="ECO:0000259" key="1">
    <source>
        <dbReference type="Pfam" id="PF24963"/>
    </source>
</evidence>
<sequence length="75" mass="8435">MERGCAPFAPHLLYTRFLDDGKTSEREAGIACGLTFMESCDEVWVFTGEGLSDGMRREVDHARRLGKPVIELEVM</sequence>
<evidence type="ECO:0000313" key="2">
    <source>
        <dbReference type="EMBL" id="RCK79215.1"/>
    </source>
</evidence>